<keyword evidence="2" id="KW-1185">Reference proteome</keyword>
<protein>
    <submittedName>
        <fullName evidence="1">Uncharacterized protein</fullName>
    </submittedName>
</protein>
<evidence type="ECO:0000313" key="2">
    <source>
        <dbReference type="Proteomes" id="UP000655830"/>
    </source>
</evidence>
<proteinExistence type="predicted"/>
<organism evidence="1 2">
    <name type="scientific">Zhenhengia yiwuensis</name>
    <dbReference type="NCBI Taxonomy" id="2763666"/>
    <lineage>
        <taxon>Bacteria</taxon>
        <taxon>Bacillati</taxon>
        <taxon>Bacillota</taxon>
        <taxon>Clostridia</taxon>
        <taxon>Lachnospirales</taxon>
        <taxon>Lachnospiraceae</taxon>
        <taxon>Zhenhengia</taxon>
    </lineage>
</organism>
<reference evidence="1" key="1">
    <citation type="submission" date="2020-08" db="EMBL/GenBank/DDBJ databases">
        <title>Genome public.</title>
        <authorList>
            <person name="Liu C."/>
            <person name="Sun Q."/>
        </authorList>
    </citation>
    <scope>NUCLEOTIDE SEQUENCE</scope>
    <source>
        <strain evidence="1">NSJ-12</strain>
    </source>
</reference>
<dbReference type="Proteomes" id="UP000655830">
    <property type="component" value="Unassembled WGS sequence"/>
</dbReference>
<dbReference type="RefSeq" id="WP_249334750.1">
    <property type="nucleotide sequence ID" value="NZ_JACRSY010000077.1"/>
</dbReference>
<dbReference type="AlphaFoldDB" id="A0A926ELD1"/>
<sequence>MLGKYDANKVEYKDILMFFRDEISVYEYRYTLEDNTTILLKIKEQHFCKLLALDEFAPSTYKRRMYLDELGLEKVEKEELTSVDSKNKKPKIWKTYKNRIEYFPYLRELLLKPEYVIFNKQLLNTKIDAQIILLYRLSETEYIHLFCKQIKDNTIIPITFLIHKNDKYIINQETKVISKVETVLVD</sequence>
<name>A0A926ELD1_9FIRM</name>
<accession>A0A926ELD1</accession>
<comment type="caution">
    <text evidence="1">The sequence shown here is derived from an EMBL/GenBank/DDBJ whole genome shotgun (WGS) entry which is preliminary data.</text>
</comment>
<evidence type="ECO:0000313" key="1">
    <source>
        <dbReference type="EMBL" id="MBC8581699.1"/>
    </source>
</evidence>
<gene>
    <name evidence="1" type="ORF">H8718_19690</name>
</gene>
<dbReference type="EMBL" id="JACRSY010000077">
    <property type="protein sequence ID" value="MBC8581699.1"/>
    <property type="molecule type" value="Genomic_DNA"/>
</dbReference>